<dbReference type="AlphaFoldDB" id="A0A6P7MAY2"/>
<evidence type="ECO:0000259" key="6">
    <source>
        <dbReference type="SMART" id="SM00043"/>
    </source>
</evidence>
<evidence type="ECO:0000256" key="5">
    <source>
        <dbReference type="SAM" id="SignalP"/>
    </source>
</evidence>
<feature type="domain" description="Cystatin" evidence="6">
    <location>
        <begin position="153"/>
        <end position="260"/>
    </location>
</feature>
<feature type="chain" id="PRO_5028199359" evidence="5">
    <location>
        <begin position="32"/>
        <end position="451"/>
    </location>
</feature>
<feature type="domain" description="Cystatin" evidence="6">
    <location>
        <begin position="26"/>
        <end position="140"/>
    </location>
</feature>
<dbReference type="GO" id="GO:0072562">
    <property type="term" value="C:blood microparticle"/>
    <property type="evidence" value="ECO:0007669"/>
    <property type="project" value="TreeGrafter"/>
</dbReference>
<keyword evidence="3" id="KW-0325">Glycoprotein</keyword>
<keyword evidence="7" id="KW-1185">Reference proteome</keyword>
<accession>A0A6P7MAY2</accession>
<name>A0A6P7MAY2_BETSP</name>
<feature type="compositionally biased region" description="Basic residues" evidence="4">
    <location>
        <begin position="280"/>
        <end position="292"/>
    </location>
</feature>
<reference evidence="8" key="1">
    <citation type="submission" date="2025-08" db="UniProtKB">
        <authorList>
            <consortium name="RefSeq"/>
        </authorList>
    </citation>
    <scope>IDENTIFICATION</scope>
</reference>
<keyword evidence="1 5" id="KW-0732">Signal</keyword>
<dbReference type="KEGG" id="bspl:114854169"/>
<dbReference type="InterPro" id="IPR000010">
    <property type="entry name" value="Cystatin_dom"/>
</dbReference>
<feature type="compositionally biased region" description="Basic and acidic residues" evidence="4">
    <location>
        <begin position="386"/>
        <end position="405"/>
    </location>
</feature>
<dbReference type="CTD" id="569558"/>
<dbReference type="GO" id="GO:0031012">
    <property type="term" value="C:extracellular matrix"/>
    <property type="evidence" value="ECO:0007669"/>
    <property type="project" value="TreeGrafter"/>
</dbReference>
<dbReference type="Proteomes" id="UP000515150">
    <property type="component" value="Chromosome 4"/>
</dbReference>
<evidence type="ECO:0000256" key="4">
    <source>
        <dbReference type="SAM" id="MobiDB-lite"/>
    </source>
</evidence>
<dbReference type="Pfam" id="PF00031">
    <property type="entry name" value="Cystatin"/>
    <property type="match status" value="2"/>
</dbReference>
<dbReference type="Gene3D" id="3.10.450.10">
    <property type="match status" value="2"/>
</dbReference>
<organism evidence="7 8">
    <name type="scientific">Betta splendens</name>
    <name type="common">Siamese fighting fish</name>
    <dbReference type="NCBI Taxonomy" id="158456"/>
    <lineage>
        <taxon>Eukaryota</taxon>
        <taxon>Metazoa</taxon>
        <taxon>Chordata</taxon>
        <taxon>Craniata</taxon>
        <taxon>Vertebrata</taxon>
        <taxon>Euteleostomi</taxon>
        <taxon>Actinopterygii</taxon>
        <taxon>Neopterygii</taxon>
        <taxon>Teleostei</taxon>
        <taxon>Neoteleostei</taxon>
        <taxon>Acanthomorphata</taxon>
        <taxon>Anabantaria</taxon>
        <taxon>Anabantiformes</taxon>
        <taxon>Anabantoidei</taxon>
        <taxon>Osphronemidae</taxon>
        <taxon>Betta</taxon>
    </lineage>
</organism>
<dbReference type="GeneID" id="114854169"/>
<dbReference type="InParanoid" id="A0A6P7MAY2"/>
<evidence type="ECO:0000256" key="3">
    <source>
        <dbReference type="ARBA" id="ARBA00023180"/>
    </source>
</evidence>
<dbReference type="RefSeq" id="XP_029004161.1">
    <property type="nucleotide sequence ID" value="XM_029148328.2"/>
</dbReference>
<evidence type="ECO:0000256" key="1">
    <source>
        <dbReference type="ARBA" id="ARBA00022729"/>
    </source>
</evidence>
<dbReference type="InterPro" id="IPR046350">
    <property type="entry name" value="Cystatin_sf"/>
</dbReference>
<keyword evidence="2" id="KW-1015">Disulfide bond</keyword>
<gene>
    <name evidence="8" type="primary">ahsg1</name>
</gene>
<feature type="signal peptide" evidence="5">
    <location>
        <begin position="1"/>
        <end position="31"/>
    </location>
</feature>
<evidence type="ECO:0000313" key="7">
    <source>
        <dbReference type="Proteomes" id="UP000515150"/>
    </source>
</evidence>
<dbReference type="InterPro" id="IPR050735">
    <property type="entry name" value="Kininogen_Fetuin_HRG"/>
</dbReference>
<proteinExistence type="predicted"/>
<feature type="compositionally biased region" description="Basic and acidic residues" evidence="4">
    <location>
        <begin position="319"/>
        <end position="366"/>
    </location>
</feature>
<evidence type="ECO:0000313" key="8">
    <source>
        <dbReference type="RefSeq" id="XP_029004161.1"/>
    </source>
</evidence>
<dbReference type="PANTHER" id="PTHR13814:SF6">
    <property type="entry name" value="ALPHA-2-HS-GLYCOPROTEIN"/>
    <property type="match status" value="1"/>
</dbReference>
<protein>
    <submittedName>
        <fullName evidence="8">Alpha-2-HS-glycoprotein 1</fullName>
    </submittedName>
</protein>
<dbReference type="OrthoDB" id="8780871at2759"/>
<sequence length="451" mass="50122">MAAVAAIIPLCTMKGSYFLLLLPAAVLLGGAAPAIETVPCTQEGAAAAAQLAIRDINQNHRHGYKFRLKEMKGSNMEKVGEGCDFELQLELLETKCHVVNPKDFENCPFRGEALREVKANCTVSVTAKDGDANVTKYECETRQVKTNTEMVQICPDCVTLLPLNNTEGLKCVVEAVKKFNTNTTNKRYYILKEVGRISTGFMMTKGMNYYTEFALVETQCPMGSRIVPEACIPLCPDRAHHAFCTSSCSSTDGLESTECEFYPPLNTTELAPGEQEPMCRHHHRHHHHRPPHGHGPPPHAHNHSHGPPPHAHNHGHGPPPKDRDHEHDGSPLQDQDHGHRPPSRDQEHGHGPPSRDREHGHGPPSRDRKHGHGPPSQDQVHGHGPQSKDRDCTHGPPSKDWKPEYGHGPQIPCSHRPHFVRPCHGFLSYIDPALHPICPFREHHKQKLSQS</sequence>
<dbReference type="CDD" id="cd00042">
    <property type="entry name" value="CY"/>
    <property type="match status" value="1"/>
</dbReference>
<dbReference type="GO" id="GO:0004869">
    <property type="term" value="F:cysteine-type endopeptidase inhibitor activity"/>
    <property type="evidence" value="ECO:0007669"/>
    <property type="project" value="InterPro"/>
</dbReference>
<dbReference type="SUPFAM" id="SSF54403">
    <property type="entry name" value="Cystatin/monellin"/>
    <property type="match status" value="2"/>
</dbReference>
<feature type="region of interest" description="Disordered" evidence="4">
    <location>
        <begin position="266"/>
        <end position="409"/>
    </location>
</feature>
<dbReference type="SMART" id="SM00043">
    <property type="entry name" value="CY"/>
    <property type="match status" value="2"/>
</dbReference>
<evidence type="ECO:0000256" key="2">
    <source>
        <dbReference type="ARBA" id="ARBA00023157"/>
    </source>
</evidence>
<dbReference type="PANTHER" id="PTHR13814">
    <property type="entry name" value="FETUIN"/>
    <property type="match status" value="1"/>
</dbReference>